<dbReference type="Proteomes" id="UP000766486">
    <property type="component" value="Unassembled WGS sequence"/>
</dbReference>
<dbReference type="EMBL" id="CABFNS010000715">
    <property type="protein sequence ID" value="VUC24215.1"/>
    <property type="molecule type" value="Genomic_DNA"/>
</dbReference>
<reference evidence="1 2" key="1">
    <citation type="submission" date="2019-06" db="EMBL/GenBank/DDBJ databases">
        <authorList>
            <person name="Broberg M."/>
        </authorList>
    </citation>
    <scope>NUCLEOTIDE SEQUENCE [LARGE SCALE GENOMIC DNA]</scope>
</reference>
<organism evidence="1 2">
    <name type="scientific">Bionectria ochroleuca</name>
    <name type="common">Gliocladium roseum</name>
    <dbReference type="NCBI Taxonomy" id="29856"/>
    <lineage>
        <taxon>Eukaryota</taxon>
        <taxon>Fungi</taxon>
        <taxon>Dikarya</taxon>
        <taxon>Ascomycota</taxon>
        <taxon>Pezizomycotina</taxon>
        <taxon>Sordariomycetes</taxon>
        <taxon>Hypocreomycetidae</taxon>
        <taxon>Hypocreales</taxon>
        <taxon>Bionectriaceae</taxon>
        <taxon>Clonostachys</taxon>
    </lineage>
</organism>
<evidence type="ECO:0000313" key="2">
    <source>
        <dbReference type="Proteomes" id="UP000766486"/>
    </source>
</evidence>
<proteinExistence type="predicted"/>
<name>A0ABY6U2A1_BIOOC</name>
<accession>A0ABY6U2A1</accession>
<evidence type="ECO:0000313" key="1">
    <source>
        <dbReference type="EMBL" id="VUC24215.1"/>
    </source>
</evidence>
<protein>
    <submittedName>
        <fullName evidence="1">Uncharacterized protein</fullName>
    </submittedName>
</protein>
<sequence length="101" mass="11144">MAQKAVFLYRAAVDVNDGGKKATITQQFYHFNPACVDQDWYVSAELQPATNHRATAADAGASSKSVRAYLLSEPRIDAAQAAVDHHMLVILLTKERYLASY</sequence>
<keyword evidence="2" id="KW-1185">Reference proteome</keyword>
<gene>
    <name evidence="1" type="ORF">CLO192961_LOCUS132771</name>
</gene>
<comment type="caution">
    <text evidence="1">The sequence shown here is derived from an EMBL/GenBank/DDBJ whole genome shotgun (WGS) entry which is preliminary data.</text>
</comment>